<dbReference type="AlphaFoldDB" id="A0AAV9AG35"/>
<evidence type="ECO:0000313" key="2">
    <source>
        <dbReference type="EMBL" id="KAK1262971.1"/>
    </source>
</evidence>
<gene>
    <name evidence="2" type="ORF">QJS04_geneDACA016272</name>
</gene>
<feature type="compositionally biased region" description="Low complexity" evidence="1">
    <location>
        <begin position="23"/>
        <end position="36"/>
    </location>
</feature>
<evidence type="ECO:0000256" key="1">
    <source>
        <dbReference type="SAM" id="MobiDB-lite"/>
    </source>
</evidence>
<dbReference type="EMBL" id="JAUJYN010000009">
    <property type="protein sequence ID" value="KAK1262971.1"/>
    <property type="molecule type" value="Genomic_DNA"/>
</dbReference>
<feature type="compositionally biased region" description="Basic and acidic residues" evidence="1">
    <location>
        <begin position="41"/>
        <end position="70"/>
    </location>
</feature>
<reference evidence="2" key="2">
    <citation type="submission" date="2023-06" db="EMBL/GenBank/DDBJ databases">
        <authorList>
            <person name="Ma L."/>
            <person name="Liu K.-W."/>
            <person name="Li Z."/>
            <person name="Hsiao Y.-Y."/>
            <person name="Qi Y."/>
            <person name="Fu T."/>
            <person name="Tang G."/>
            <person name="Zhang D."/>
            <person name="Sun W.-H."/>
            <person name="Liu D.-K."/>
            <person name="Li Y."/>
            <person name="Chen G.-Z."/>
            <person name="Liu X.-D."/>
            <person name="Liao X.-Y."/>
            <person name="Jiang Y.-T."/>
            <person name="Yu X."/>
            <person name="Hao Y."/>
            <person name="Huang J."/>
            <person name="Zhao X.-W."/>
            <person name="Ke S."/>
            <person name="Chen Y.-Y."/>
            <person name="Wu W.-L."/>
            <person name="Hsu J.-L."/>
            <person name="Lin Y.-F."/>
            <person name="Huang M.-D."/>
            <person name="Li C.-Y."/>
            <person name="Huang L."/>
            <person name="Wang Z.-W."/>
            <person name="Zhao X."/>
            <person name="Zhong W.-Y."/>
            <person name="Peng D.-H."/>
            <person name="Ahmad S."/>
            <person name="Lan S."/>
            <person name="Zhang J.-S."/>
            <person name="Tsai W.-C."/>
            <person name="Van De Peer Y."/>
            <person name="Liu Z.-J."/>
        </authorList>
    </citation>
    <scope>NUCLEOTIDE SEQUENCE</scope>
    <source>
        <strain evidence="2">SCP</strain>
        <tissue evidence="2">Leaves</tissue>
    </source>
</reference>
<dbReference type="Proteomes" id="UP001179952">
    <property type="component" value="Unassembled WGS sequence"/>
</dbReference>
<accession>A0AAV9AG35</accession>
<protein>
    <submittedName>
        <fullName evidence="2">Uncharacterized protein</fullName>
    </submittedName>
</protein>
<evidence type="ECO:0000313" key="3">
    <source>
        <dbReference type="Proteomes" id="UP001179952"/>
    </source>
</evidence>
<keyword evidence="3" id="KW-1185">Reference proteome</keyword>
<proteinExistence type="predicted"/>
<name>A0AAV9AG35_ACOGR</name>
<sequence>MGHAEKYAKVEEESRILKQVVAAPWSSPTAATSSPAIKGPQESRQKDQRGEKGKKPDASTNEVREGREMFFKIPPSQILSKIQGEPWF</sequence>
<reference evidence="2" key="1">
    <citation type="journal article" date="2023" name="Nat. Commun.">
        <title>Diploid and tetraploid genomes of Acorus and the evolution of monocots.</title>
        <authorList>
            <person name="Ma L."/>
            <person name="Liu K.W."/>
            <person name="Li Z."/>
            <person name="Hsiao Y.Y."/>
            <person name="Qi Y."/>
            <person name="Fu T."/>
            <person name="Tang G.D."/>
            <person name="Zhang D."/>
            <person name="Sun W.H."/>
            <person name="Liu D.K."/>
            <person name="Li Y."/>
            <person name="Chen G.Z."/>
            <person name="Liu X.D."/>
            <person name="Liao X.Y."/>
            <person name="Jiang Y.T."/>
            <person name="Yu X."/>
            <person name="Hao Y."/>
            <person name="Huang J."/>
            <person name="Zhao X.W."/>
            <person name="Ke S."/>
            <person name="Chen Y.Y."/>
            <person name="Wu W.L."/>
            <person name="Hsu J.L."/>
            <person name="Lin Y.F."/>
            <person name="Huang M.D."/>
            <person name="Li C.Y."/>
            <person name="Huang L."/>
            <person name="Wang Z.W."/>
            <person name="Zhao X."/>
            <person name="Zhong W.Y."/>
            <person name="Peng D.H."/>
            <person name="Ahmad S."/>
            <person name="Lan S."/>
            <person name="Zhang J.S."/>
            <person name="Tsai W.C."/>
            <person name="Van de Peer Y."/>
            <person name="Liu Z.J."/>
        </authorList>
    </citation>
    <scope>NUCLEOTIDE SEQUENCE</scope>
    <source>
        <strain evidence="2">SCP</strain>
    </source>
</reference>
<feature type="region of interest" description="Disordered" evidence="1">
    <location>
        <begin position="23"/>
        <end position="70"/>
    </location>
</feature>
<organism evidence="2 3">
    <name type="scientific">Acorus gramineus</name>
    <name type="common">Dwarf sweet flag</name>
    <dbReference type="NCBI Taxonomy" id="55184"/>
    <lineage>
        <taxon>Eukaryota</taxon>
        <taxon>Viridiplantae</taxon>
        <taxon>Streptophyta</taxon>
        <taxon>Embryophyta</taxon>
        <taxon>Tracheophyta</taxon>
        <taxon>Spermatophyta</taxon>
        <taxon>Magnoliopsida</taxon>
        <taxon>Liliopsida</taxon>
        <taxon>Acoraceae</taxon>
        <taxon>Acorus</taxon>
    </lineage>
</organism>
<comment type="caution">
    <text evidence="2">The sequence shown here is derived from an EMBL/GenBank/DDBJ whole genome shotgun (WGS) entry which is preliminary data.</text>
</comment>